<evidence type="ECO:0000313" key="7">
    <source>
        <dbReference type="Proteomes" id="UP000664203"/>
    </source>
</evidence>
<gene>
    <name evidence="6" type="ORF">ALECFALPRED_009593</name>
</gene>
<dbReference type="Proteomes" id="UP000664203">
    <property type="component" value="Unassembled WGS sequence"/>
</dbReference>
<keyword evidence="7" id="KW-1185">Reference proteome</keyword>
<proteinExistence type="predicted"/>
<evidence type="ECO:0000256" key="1">
    <source>
        <dbReference type="ARBA" id="ARBA00004141"/>
    </source>
</evidence>
<comment type="caution">
    <text evidence="6">The sequence shown here is derived from an EMBL/GenBank/DDBJ whole genome shotgun (WGS) entry which is preliminary data.</text>
</comment>
<evidence type="ECO:0000256" key="2">
    <source>
        <dbReference type="ARBA" id="ARBA00022692"/>
    </source>
</evidence>
<name>A0A8H3I493_9LECA</name>
<reference evidence="6" key="1">
    <citation type="submission" date="2021-03" db="EMBL/GenBank/DDBJ databases">
        <authorList>
            <person name="Tagirdzhanova G."/>
        </authorList>
    </citation>
    <scope>NUCLEOTIDE SEQUENCE</scope>
</reference>
<dbReference type="InterPro" id="IPR002523">
    <property type="entry name" value="MgTranspt_CorA/ZnTranspt_ZntB"/>
</dbReference>
<dbReference type="GO" id="GO:0046873">
    <property type="term" value="F:metal ion transmembrane transporter activity"/>
    <property type="evidence" value="ECO:0007669"/>
    <property type="project" value="InterPro"/>
</dbReference>
<feature type="transmembrane region" description="Helical" evidence="5">
    <location>
        <begin position="471"/>
        <end position="492"/>
    </location>
</feature>
<dbReference type="Pfam" id="PF01544">
    <property type="entry name" value="CorA"/>
    <property type="match status" value="1"/>
</dbReference>
<sequence length="542" mass="62043">MTQSFERWEAPPLPFNRSWGFRFRNELQFQTGFSSYKSFLETLEKTGPQFKELLRGLEELRTKDRFAFGRPDLGEVFILDILKDGSTSVSLKVQGSGDPATTLLPRHMRGSYLDTDQQLQLFHNLQSPPENIPARIVLWSIPWECDPYPGMIDALGLGLKIDPSFFEILLSITRPSYNSLRPKGSNHVIIGKSVATVARNYQSKEGSPPVLFVAGNFDDRLGIAPDKWEQRYRDMVEEDLKGEIGGSVSVSHFATETRSPDDLASLSSNQYLNLLRNHFQKDHNTDPEDDGLLLSAMLPLLKLEIMRLFVQCQILQTALLEVQDGMEFRDRYPEDEKQIAYDSLDKQRFWLRRRLEDLEESKNRFAKYVRSRGAAKWLQSKTWLSQDEDISEIVIEARAKEAEARDYMQLQIGNLSILESRKSIQLSNQQIDEAKRVKIFTILAFVYVPINLATSIFGMNLQQLNQSGQTIWSFLVTAVVSLLVTAFLWFSLEEYNSLMDWKRRSDETVPGTGNRRPRNSIAVRVATSVTAFAVAKHLRLPS</sequence>
<keyword evidence="3 5" id="KW-1133">Transmembrane helix</keyword>
<organism evidence="6 7">
    <name type="scientific">Alectoria fallacina</name>
    <dbReference type="NCBI Taxonomy" id="1903189"/>
    <lineage>
        <taxon>Eukaryota</taxon>
        <taxon>Fungi</taxon>
        <taxon>Dikarya</taxon>
        <taxon>Ascomycota</taxon>
        <taxon>Pezizomycotina</taxon>
        <taxon>Lecanoromycetes</taxon>
        <taxon>OSLEUM clade</taxon>
        <taxon>Lecanoromycetidae</taxon>
        <taxon>Lecanorales</taxon>
        <taxon>Lecanorineae</taxon>
        <taxon>Parmeliaceae</taxon>
        <taxon>Alectoria</taxon>
    </lineage>
</organism>
<dbReference type="EMBL" id="CAJPDR010000073">
    <property type="protein sequence ID" value="CAF9914437.1"/>
    <property type="molecule type" value="Genomic_DNA"/>
</dbReference>
<dbReference type="InterPro" id="IPR045863">
    <property type="entry name" value="CorA_TM1_TM2"/>
</dbReference>
<evidence type="ECO:0000256" key="5">
    <source>
        <dbReference type="SAM" id="Phobius"/>
    </source>
</evidence>
<comment type="subcellular location">
    <subcellularLocation>
        <location evidence="1">Membrane</location>
        <topology evidence="1">Multi-pass membrane protein</topology>
    </subcellularLocation>
</comment>
<evidence type="ECO:0000313" key="6">
    <source>
        <dbReference type="EMBL" id="CAF9914437.1"/>
    </source>
</evidence>
<evidence type="ECO:0000256" key="3">
    <source>
        <dbReference type="ARBA" id="ARBA00022989"/>
    </source>
</evidence>
<dbReference type="GO" id="GO:0016020">
    <property type="term" value="C:membrane"/>
    <property type="evidence" value="ECO:0007669"/>
    <property type="project" value="UniProtKB-SubCell"/>
</dbReference>
<dbReference type="SUPFAM" id="SSF144083">
    <property type="entry name" value="Magnesium transport protein CorA, transmembrane region"/>
    <property type="match status" value="1"/>
</dbReference>
<feature type="transmembrane region" description="Helical" evidence="5">
    <location>
        <begin position="439"/>
        <end position="459"/>
    </location>
</feature>
<dbReference type="OrthoDB" id="3231000at2759"/>
<dbReference type="Gene3D" id="1.20.58.340">
    <property type="entry name" value="Magnesium transport protein CorA, transmembrane region"/>
    <property type="match status" value="1"/>
</dbReference>
<dbReference type="AlphaFoldDB" id="A0A8H3I493"/>
<keyword evidence="2 5" id="KW-0812">Transmembrane</keyword>
<keyword evidence="4 5" id="KW-0472">Membrane</keyword>
<protein>
    <submittedName>
        <fullName evidence="6">Uncharacterized protein</fullName>
    </submittedName>
</protein>
<evidence type="ECO:0000256" key="4">
    <source>
        <dbReference type="ARBA" id="ARBA00023136"/>
    </source>
</evidence>
<accession>A0A8H3I493</accession>